<keyword evidence="2" id="KW-1185">Reference proteome</keyword>
<dbReference type="EMBL" id="BAABHB010000002">
    <property type="protein sequence ID" value="GAA4398965.1"/>
    <property type="molecule type" value="Genomic_DNA"/>
</dbReference>
<dbReference type="RefSeq" id="WP_345264599.1">
    <property type="nucleotide sequence ID" value="NZ_BAABHB010000002.1"/>
</dbReference>
<dbReference type="Proteomes" id="UP001500936">
    <property type="component" value="Unassembled WGS sequence"/>
</dbReference>
<reference evidence="2" key="1">
    <citation type="journal article" date="2019" name="Int. J. Syst. Evol. Microbiol.">
        <title>The Global Catalogue of Microorganisms (GCM) 10K type strain sequencing project: providing services to taxonomists for standard genome sequencing and annotation.</title>
        <authorList>
            <consortium name="The Broad Institute Genomics Platform"/>
            <consortium name="The Broad Institute Genome Sequencing Center for Infectious Disease"/>
            <person name="Wu L."/>
            <person name="Ma J."/>
        </authorList>
    </citation>
    <scope>NUCLEOTIDE SEQUENCE [LARGE SCALE GENOMIC DNA]</scope>
    <source>
        <strain evidence="2">JCM 17925</strain>
    </source>
</reference>
<sequence length="108" mass="12510">MNPSDQHEKWESLFEQLKAIEPARPRPFFYTRLHARLQAWQEPSAVLPWWLRKPGYALGALGLLIGLNVSVALSSDWAKDRPAETDQFTYEGFVSEYQLNRQGLYADE</sequence>
<comment type="caution">
    <text evidence="1">The sequence shown here is derived from an EMBL/GenBank/DDBJ whole genome shotgun (WGS) entry which is preliminary data.</text>
</comment>
<organism evidence="1 2">
    <name type="scientific">Nibrella viscosa</name>
    <dbReference type="NCBI Taxonomy" id="1084524"/>
    <lineage>
        <taxon>Bacteria</taxon>
        <taxon>Pseudomonadati</taxon>
        <taxon>Bacteroidota</taxon>
        <taxon>Cytophagia</taxon>
        <taxon>Cytophagales</taxon>
        <taxon>Spirosomataceae</taxon>
        <taxon>Nibrella</taxon>
    </lineage>
</organism>
<gene>
    <name evidence="1" type="ORF">GCM10023187_10170</name>
</gene>
<evidence type="ECO:0000313" key="2">
    <source>
        <dbReference type="Proteomes" id="UP001500936"/>
    </source>
</evidence>
<evidence type="ECO:0000313" key="1">
    <source>
        <dbReference type="EMBL" id="GAA4398965.1"/>
    </source>
</evidence>
<accession>A0ABP8K0Q5</accession>
<proteinExistence type="predicted"/>
<name>A0ABP8K0Q5_9BACT</name>
<protein>
    <submittedName>
        <fullName evidence="1">Uncharacterized protein</fullName>
    </submittedName>
</protein>